<dbReference type="EMBL" id="LTAZ01000012">
    <property type="protein sequence ID" value="KYH24773.1"/>
    <property type="molecule type" value="Genomic_DNA"/>
</dbReference>
<dbReference type="Pfam" id="PF15915">
    <property type="entry name" value="BAT"/>
    <property type="match status" value="1"/>
</dbReference>
<dbReference type="Proteomes" id="UP000075321">
    <property type="component" value="Unassembled WGS sequence"/>
</dbReference>
<dbReference type="AlphaFoldDB" id="A0A151AAY1"/>
<protein>
    <submittedName>
        <fullName evidence="5">HTH DNA binding domain protein</fullName>
    </submittedName>
</protein>
<proteinExistence type="predicted"/>
<dbReference type="PANTHER" id="PTHR34236:SF1">
    <property type="entry name" value="DIMETHYL SULFOXIDE REDUCTASE TRANSCRIPTIONAL ACTIVATOR"/>
    <property type="match status" value="1"/>
</dbReference>
<dbReference type="Pfam" id="PF04967">
    <property type="entry name" value="HTH_10"/>
    <property type="match status" value="1"/>
</dbReference>
<feature type="domain" description="HTH bat-type" evidence="3">
    <location>
        <begin position="157"/>
        <end position="208"/>
    </location>
</feature>
<evidence type="ECO:0000259" key="4">
    <source>
        <dbReference type="Pfam" id="PF15915"/>
    </source>
</evidence>
<sequence>MSIIAEFTVPAEQFALYETLCRATNMVVEVERVVTHGPDRIMPYFWTSGGDRETFEAAARNDPSVEDLTKIDELDTAVLYRAHWIQDVESVVYAYTETGAILLDATGRNERWELQLRFDSETDVAQFRDYITESDFILNLTRLYHPSHPTTESYCPLTEIQRETLLAGLESGYYETPRETTGNELAEHFGISSQAMSKRFRRAHKTLAENELVITPPEDE</sequence>
<keyword evidence="6" id="KW-1185">Reference proteome</keyword>
<dbReference type="InterPro" id="IPR031803">
    <property type="entry name" value="BAT_GAF/HTH-assoc"/>
</dbReference>
<evidence type="ECO:0000313" key="5">
    <source>
        <dbReference type="EMBL" id="KYH24773.1"/>
    </source>
</evidence>
<name>A0A151AAY1_9EURY</name>
<dbReference type="InterPro" id="IPR007050">
    <property type="entry name" value="HTH_bacterioopsin"/>
</dbReference>
<evidence type="ECO:0000259" key="3">
    <source>
        <dbReference type="Pfam" id="PF04967"/>
    </source>
</evidence>
<comment type="caution">
    <text evidence="5">The sequence shown here is derived from an EMBL/GenBank/DDBJ whole genome shotgun (WGS) entry which is preliminary data.</text>
</comment>
<organism evidence="5 6">
    <name type="scientific">Halalkalicoccus paucihalophilus</name>
    <dbReference type="NCBI Taxonomy" id="1008153"/>
    <lineage>
        <taxon>Archaea</taxon>
        <taxon>Methanobacteriati</taxon>
        <taxon>Methanobacteriota</taxon>
        <taxon>Stenosarchaea group</taxon>
        <taxon>Halobacteria</taxon>
        <taxon>Halobacteriales</taxon>
        <taxon>Halococcaceae</taxon>
        <taxon>Halalkalicoccus</taxon>
    </lineage>
</organism>
<gene>
    <name evidence="5" type="ORF">HAPAU_31500</name>
</gene>
<evidence type="ECO:0000256" key="1">
    <source>
        <dbReference type="ARBA" id="ARBA00023015"/>
    </source>
</evidence>
<accession>A0A151AAY1</accession>
<evidence type="ECO:0000256" key="2">
    <source>
        <dbReference type="ARBA" id="ARBA00023163"/>
    </source>
</evidence>
<dbReference type="PANTHER" id="PTHR34236">
    <property type="entry name" value="DIMETHYL SULFOXIDE REDUCTASE TRANSCRIPTIONAL ACTIVATOR"/>
    <property type="match status" value="1"/>
</dbReference>
<feature type="domain" description="Bacterioopsin transcriptional activator GAF and HTH associated" evidence="4">
    <location>
        <begin position="6"/>
        <end position="134"/>
    </location>
</feature>
<reference evidence="5 6" key="1">
    <citation type="submission" date="2016-02" db="EMBL/GenBank/DDBJ databases">
        <title>Genome sequence of Halalkalicoccus paucihalophilus DSM 24557.</title>
        <authorList>
            <person name="Poehlein A."/>
            <person name="Daniel R."/>
        </authorList>
    </citation>
    <scope>NUCLEOTIDE SEQUENCE [LARGE SCALE GENOMIC DNA]</scope>
    <source>
        <strain evidence="5 6">DSM 24557</strain>
    </source>
</reference>
<dbReference type="PATRIC" id="fig|1008153.3.peg.3287"/>
<evidence type="ECO:0000313" key="6">
    <source>
        <dbReference type="Proteomes" id="UP000075321"/>
    </source>
</evidence>
<keyword evidence="1" id="KW-0805">Transcription regulation</keyword>
<keyword evidence="2" id="KW-0804">Transcription</keyword>